<keyword evidence="2" id="KW-0812">Transmembrane</keyword>
<organism evidence="3 4">
    <name type="scientific">Flavipsychrobacter stenotrophus</name>
    <dbReference type="NCBI Taxonomy" id="2077091"/>
    <lineage>
        <taxon>Bacteria</taxon>
        <taxon>Pseudomonadati</taxon>
        <taxon>Bacteroidota</taxon>
        <taxon>Chitinophagia</taxon>
        <taxon>Chitinophagales</taxon>
        <taxon>Chitinophagaceae</taxon>
        <taxon>Flavipsychrobacter</taxon>
    </lineage>
</organism>
<evidence type="ECO:0000313" key="4">
    <source>
        <dbReference type="Proteomes" id="UP000239872"/>
    </source>
</evidence>
<evidence type="ECO:0000256" key="2">
    <source>
        <dbReference type="SAM" id="Phobius"/>
    </source>
</evidence>
<keyword evidence="4" id="KW-1185">Reference proteome</keyword>
<dbReference type="RefSeq" id="WP_105038412.1">
    <property type="nucleotide sequence ID" value="NZ_PPSL01000002.1"/>
</dbReference>
<dbReference type="Proteomes" id="UP000239872">
    <property type="component" value="Unassembled WGS sequence"/>
</dbReference>
<reference evidence="3 4" key="1">
    <citation type="submission" date="2018-01" db="EMBL/GenBank/DDBJ databases">
        <title>A novel member of the phylum Bacteroidetes isolated from glacier ice.</title>
        <authorList>
            <person name="Liu Q."/>
            <person name="Xin Y.-H."/>
        </authorList>
    </citation>
    <scope>NUCLEOTIDE SEQUENCE [LARGE SCALE GENOMIC DNA]</scope>
    <source>
        <strain evidence="3 4">RB1R16</strain>
    </source>
</reference>
<evidence type="ECO:0000256" key="1">
    <source>
        <dbReference type="SAM" id="MobiDB-lite"/>
    </source>
</evidence>
<feature type="transmembrane region" description="Helical" evidence="2">
    <location>
        <begin position="92"/>
        <end position="112"/>
    </location>
</feature>
<sequence>MSNYKTITDTGPYTFSAGILRLQQSWPHGPTASPGRNYQPPGSPPTENCDKHSPPSFFESGNKIRWLILLLPFIISKHIFKEISPFDLPDDQFYKFYIIYFICSALTTHLALNAKRRALSNRLHDTDDLPYHLSRIKEAYNKWTNTTIVPLLCIVPGFAKFIQQLFMQHDALLPLINTAIITLLFLAIFRANNYNNTYNAFYKIEPPYHESNLSTESRDQLLRWGTLGLTFIWYHDNLVKSGFMDPSADDEVQEQLTDK</sequence>
<keyword evidence="2" id="KW-1133">Transmembrane helix</keyword>
<proteinExistence type="predicted"/>
<keyword evidence="2" id="KW-0472">Membrane</keyword>
<evidence type="ECO:0000313" key="3">
    <source>
        <dbReference type="EMBL" id="PQJ11532.1"/>
    </source>
</evidence>
<feature type="transmembrane region" description="Helical" evidence="2">
    <location>
        <begin position="171"/>
        <end position="189"/>
    </location>
</feature>
<dbReference type="EMBL" id="PPSL01000002">
    <property type="protein sequence ID" value="PQJ11532.1"/>
    <property type="molecule type" value="Genomic_DNA"/>
</dbReference>
<protein>
    <submittedName>
        <fullName evidence="3">Uncharacterized protein</fullName>
    </submittedName>
</protein>
<feature type="transmembrane region" description="Helical" evidence="2">
    <location>
        <begin position="143"/>
        <end position="159"/>
    </location>
</feature>
<gene>
    <name evidence="3" type="ORF">CJD36_006950</name>
</gene>
<name>A0A2S7SX77_9BACT</name>
<feature type="region of interest" description="Disordered" evidence="1">
    <location>
        <begin position="30"/>
        <end position="54"/>
    </location>
</feature>
<accession>A0A2S7SX77</accession>
<comment type="caution">
    <text evidence="3">The sequence shown here is derived from an EMBL/GenBank/DDBJ whole genome shotgun (WGS) entry which is preliminary data.</text>
</comment>
<dbReference type="AlphaFoldDB" id="A0A2S7SX77"/>